<dbReference type="InterPro" id="IPR038765">
    <property type="entry name" value="Papain-like_cys_pep_sf"/>
</dbReference>
<organism evidence="7 8">
    <name type="scientific">Cognatiluteimonas weifangensis</name>
    <dbReference type="NCBI Taxonomy" id="2303539"/>
    <lineage>
        <taxon>Bacteria</taxon>
        <taxon>Pseudomonadati</taxon>
        <taxon>Pseudomonadota</taxon>
        <taxon>Gammaproteobacteria</taxon>
        <taxon>Lysobacterales</taxon>
        <taxon>Lysobacteraceae</taxon>
        <taxon>Cognatiluteimonas</taxon>
    </lineage>
</organism>
<dbReference type="InterPro" id="IPR039439">
    <property type="entry name" value="SH3b1_dom"/>
</dbReference>
<dbReference type="PROSITE" id="PS51935">
    <property type="entry name" value="NLPC_P60"/>
    <property type="match status" value="1"/>
</dbReference>
<dbReference type="InterPro" id="IPR051202">
    <property type="entry name" value="Peptidase_C40"/>
</dbReference>
<dbReference type="OrthoDB" id="9808890at2"/>
<dbReference type="RefSeq" id="WP_117202357.1">
    <property type="nucleotide sequence ID" value="NZ_JBHTBK010000021.1"/>
</dbReference>
<evidence type="ECO:0000256" key="1">
    <source>
        <dbReference type="ARBA" id="ARBA00007074"/>
    </source>
</evidence>
<sequence length="470" mass="51023">MRIPFPTIVAVLALALLVPPPAGAAQTQASAATTVPASGVIGVEEAYLSPEFWVARLAAPDAVVLDTAAIAAQNARLLRLDDSMHDLRALPARLDRARVAGWIQALAQRPAQPLYDVDGQPVAAATLDAILANRALDAIPARQDTRYGMVLQRAALRAFPTDLRVFSRDGDTDIDRFQESALFPGTPVAIVHASGDGQWLFVVSERYAAWIQREAVAEGARDAVFAHADRTPYRIVTGAKPRTVFTREQPQLSELQLDMGVRMPLADVPPDQPVNGQHPYTSWVLELPLRNPDGSLGFAPALLPRTADTAADYLPLTRANLLRQAFKFLGERYGWGHSYNGRDCSGFVSDVYRSMGVQLPRNTSDQSVSPALNRIHFAPSDGRDKRMAALAALQVGDLVYIPGHVMMVAGRIGDEPYVIHDTSGGSYLGADGELRSMHLNGVSLTPLTPLMFNATQSYVDRITNIVRIRP</sequence>
<accession>A0A372DME9</accession>
<dbReference type="Proteomes" id="UP000262917">
    <property type="component" value="Unassembled WGS sequence"/>
</dbReference>
<reference evidence="7 8" key="1">
    <citation type="submission" date="2018-08" db="EMBL/GenBank/DDBJ databases">
        <title>Lysobacter weifangensis sp. nov., a new member of the family 'Xanthomonadaceae', isolated from soil in a farmland.</title>
        <authorList>
            <person name="Zhao H."/>
        </authorList>
    </citation>
    <scope>NUCLEOTIDE SEQUENCE [LARGE SCALE GENOMIC DNA]</scope>
    <source>
        <strain evidence="7 8">WF-2</strain>
    </source>
</reference>
<keyword evidence="2" id="KW-0645">Protease</keyword>
<evidence type="ECO:0000256" key="3">
    <source>
        <dbReference type="ARBA" id="ARBA00022801"/>
    </source>
</evidence>
<feature type="chain" id="PRO_5017075952" evidence="5">
    <location>
        <begin position="25"/>
        <end position="470"/>
    </location>
</feature>
<dbReference type="InterPro" id="IPR027017">
    <property type="entry name" value="P60_peptidase_YkfC"/>
</dbReference>
<protein>
    <submittedName>
        <fullName evidence="7">NlpC-P60 family protein</fullName>
    </submittedName>
</protein>
<dbReference type="GO" id="GO:0008234">
    <property type="term" value="F:cysteine-type peptidase activity"/>
    <property type="evidence" value="ECO:0007669"/>
    <property type="project" value="UniProtKB-KW"/>
</dbReference>
<keyword evidence="5" id="KW-0732">Signal</keyword>
<evidence type="ECO:0000256" key="5">
    <source>
        <dbReference type="SAM" id="SignalP"/>
    </source>
</evidence>
<dbReference type="Pfam" id="PF12913">
    <property type="entry name" value="SH3_6"/>
    <property type="match status" value="1"/>
</dbReference>
<gene>
    <name evidence="7" type="ORF">D0Y53_06225</name>
</gene>
<keyword evidence="8" id="KW-1185">Reference proteome</keyword>
<dbReference type="PANTHER" id="PTHR47053">
    <property type="entry name" value="MUREIN DD-ENDOPEPTIDASE MEPH-RELATED"/>
    <property type="match status" value="1"/>
</dbReference>
<dbReference type="AlphaFoldDB" id="A0A372DME9"/>
<dbReference type="SUPFAM" id="SSF54001">
    <property type="entry name" value="Cysteine proteinases"/>
    <property type="match status" value="1"/>
</dbReference>
<dbReference type="PANTHER" id="PTHR47053:SF1">
    <property type="entry name" value="MUREIN DD-ENDOPEPTIDASE MEPH-RELATED"/>
    <property type="match status" value="1"/>
</dbReference>
<dbReference type="PIRSF" id="PIRSF019015">
    <property type="entry name" value="P60_peptidase_YkfC"/>
    <property type="match status" value="1"/>
</dbReference>
<proteinExistence type="inferred from homology"/>
<dbReference type="InterPro" id="IPR000064">
    <property type="entry name" value="NLP_P60_dom"/>
</dbReference>
<comment type="caution">
    <text evidence="7">The sequence shown here is derived from an EMBL/GenBank/DDBJ whole genome shotgun (WGS) entry which is preliminary data.</text>
</comment>
<feature type="signal peptide" evidence="5">
    <location>
        <begin position="1"/>
        <end position="24"/>
    </location>
</feature>
<evidence type="ECO:0000259" key="6">
    <source>
        <dbReference type="PROSITE" id="PS51935"/>
    </source>
</evidence>
<feature type="domain" description="NlpC/P60" evidence="6">
    <location>
        <begin position="315"/>
        <end position="469"/>
    </location>
</feature>
<comment type="similarity">
    <text evidence="1">Belongs to the peptidase C40 family.</text>
</comment>
<name>A0A372DME9_9GAMM</name>
<evidence type="ECO:0000256" key="4">
    <source>
        <dbReference type="ARBA" id="ARBA00022807"/>
    </source>
</evidence>
<dbReference type="GO" id="GO:0006508">
    <property type="term" value="P:proteolysis"/>
    <property type="evidence" value="ECO:0007669"/>
    <property type="project" value="UniProtKB-KW"/>
</dbReference>
<evidence type="ECO:0000313" key="7">
    <source>
        <dbReference type="EMBL" id="RFP60748.1"/>
    </source>
</evidence>
<evidence type="ECO:0000256" key="2">
    <source>
        <dbReference type="ARBA" id="ARBA00022670"/>
    </source>
</evidence>
<evidence type="ECO:0000313" key="8">
    <source>
        <dbReference type="Proteomes" id="UP000262917"/>
    </source>
</evidence>
<keyword evidence="3" id="KW-0378">Hydrolase</keyword>
<dbReference type="Pfam" id="PF00877">
    <property type="entry name" value="NLPC_P60"/>
    <property type="match status" value="1"/>
</dbReference>
<dbReference type="EMBL" id="QVPD01000005">
    <property type="protein sequence ID" value="RFP60748.1"/>
    <property type="molecule type" value="Genomic_DNA"/>
</dbReference>
<dbReference type="Gene3D" id="3.90.1720.10">
    <property type="entry name" value="endopeptidase domain like (from Nostoc punctiforme)"/>
    <property type="match status" value="1"/>
</dbReference>
<keyword evidence="4" id="KW-0788">Thiol protease</keyword>